<sequence>PSHLYPPPLHTHIHVNRSTLTVVQQPMRARMCGFGDKDRRPCTPPPIVRLTFKEPVNIDEIDTTFFVVIVDLWSPDQTSELNLVVHTAAPTISGPDPAGSDRPSPHGGIASCTRNLVGSLVASASKLYDLNGELGIFFVFQDLSIRTEGQFRLKFSFANLANNEASSPVSNVECEVFSDAFFVYSAKRFPGMIESTPLSRCFAKQGVKIPVRKDSSKAHR</sequence>
<dbReference type="PROSITE" id="PS51821">
    <property type="entry name" value="VELVET"/>
    <property type="match status" value="1"/>
</dbReference>
<protein>
    <submittedName>
        <fullName evidence="6">Velvet factor</fullName>
    </submittedName>
</protein>
<dbReference type="Proteomes" id="UP000278143">
    <property type="component" value="Unassembled WGS sequence"/>
</dbReference>
<evidence type="ECO:0000256" key="2">
    <source>
        <dbReference type="ARBA" id="ARBA00023015"/>
    </source>
</evidence>
<keyword evidence="4" id="KW-0539">Nucleus</keyword>
<evidence type="ECO:0000259" key="5">
    <source>
        <dbReference type="PROSITE" id="PS51821"/>
    </source>
</evidence>
<dbReference type="EMBL" id="KZ991557">
    <property type="protein sequence ID" value="RKP22870.1"/>
    <property type="molecule type" value="Genomic_DNA"/>
</dbReference>
<dbReference type="OrthoDB" id="5599552at2759"/>
<keyword evidence="2" id="KW-0805">Transcription regulation</keyword>
<dbReference type="PANTHER" id="PTHR33572:SF3">
    <property type="entry name" value="VELVET COMPLEX SUBUNIT B"/>
    <property type="match status" value="1"/>
</dbReference>
<comment type="subcellular location">
    <subcellularLocation>
        <location evidence="1">Nucleus</location>
    </subcellularLocation>
</comment>
<dbReference type="AlphaFoldDB" id="A0A4P9YVC4"/>
<accession>A0A4P9YVC4</accession>
<evidence type="ECO:0000313" key="7">
    <source>
        <dbReference type="Proteomes" id="UP000278143"/>
    </source>
</evidence>
<organism evidence="6 7">
    <name type="scientific">Syncephalis pseudoplumigaleata</name>
    <dbReference type="NCBI Taxonomy" id="1712513"/>
    <lineage>
        <taxon>Eukaryota</taxon>
        <taxon>Fungi</taxon>
        <taxon>Fungi incertae sedis</taxon>
        <taxon>Zoopagomycota</taxon>
        <taxon>Zoopagomycotina</taxon>
        <taxon>Zoopagomycetes</taxon>
        <taxon>Zoopagales</taxon>
        <taxon>Piptocephalidaceae</taxon>
        <taxon>Syncephalis</taxon>
    </lineage>
</organism>
<feature type="domain" description="Velvet" evidence="5">
    <location>
        <begin position="12"/>
        <end position="212"/>
    </location>
</feature>
<reference evidence="7" key="1">
    <citation type="journal article" date="2018" name="Nat. Microbiol.">
        <title>Leveraging single-cell genomics to expand the fungal tree of life.</title>
        <authorList>
            <person name="Ahrendt S.R."/>
            <person name="Quandt C.A."/>
            <person name="Ciobanu D."/>
            <person name="Clum A."/>
            <person name="Salamov A."/>
            <person name="Andreopoulos B."/>
            <person name="Cheng J.F."/>
            <person name="Woyke T."/>
            <person name="Pelin A."/>
            <person name="Henrissat B."/>
            <person name="Reynolds N.K."/>
            <person name="Benny G.L."/>
            <person name="Smith M.E."/>
            <person name="James T.Y."/>
            <person name="Grigoriev I.V."/>
        </authorList>
    </citation>
    <scope>NUCLEOTIDE SEQUENCE [LARGE SCALE GENOMIC DNA]</scope>
    <source>
        <strain evidence="7">Benny S71-1</strain>
    </source>
</reference>
<evidence type="ECO:0000313" key="6">
    <source>
        <dbReference type="EMBL" id="RKP22870.1"/>
    </source>
</evidence>
<dbReference type="InterPro" id="IPR021740">
    <property type="entry name" value="Velvet"/>
</dbReference>
<dbReference type="Gene3D" id="2.60.40.3960">
    <property type="entry name" value="Velvet domain"/>
    <property type="match status" value="1"/>
</dbReference>
<evidence type="ECO:0000256" key="4">
    <source>
        <dbReference type="ARBA" id="ARBA00023242"/>
    </source>
</evidence>
<name>A0A4P9YVC4_9FUNG</name>
<dbReference type="InterPro" id="IPR038491">
    <property type="entry name" value="Velvet_dom_sf"/>
</dbReference>
<dbReference type="Pfam" id="PF11754">
    <property type="entry name" value="Velvet"/>
    <property type="match status" value="1"/>
</dbReference>
<feature type="non-terminal residue" evidence="6">
    <location>
        <position position="1"/>
    </location>
</feature>
<evidence type="ECO:0000256" key="3">
    <source>
        <dbReference type="ARBA" id="ARBA00023163"/>
    </source>
</evidence>
<keyword evidence="7" id="KW-1185">Reference proteome</keyword>
<gene>
    <name evidence="6" type="ORF">SYNPS1DRAFT_10613</name>
</gene>
<evidence type="ECO:0000256" key="1">
    <source>
        <dbReference type="ARBA" id="ARBA00004123"/>
    </source>
</evidence>
<feature type="non-terminal residue" evidence="6">
    <location>
        <position position="220"/>
    </location>
</feature>
<dbReference type="InterPro" id="IPR037525">
    <property type="entry name" value="Velvet_dom"/>
</dbReference>
<proteinExistence type="predicted"/>
<keyword evidence="3" id="KW-0804">Transcription</keyword>
<dbReference type="GO" id="GO:0005634">
    <property type="term" value="C:nucleus"/>
    <property type="evidence" value="ECO:0007669"/>
    <property type="project" value="UniProtKB-SubCell"/>
</dbReference>
<dbReference type="PANTHER" id="PTHR33572">
    <property type="entry name" value="SPORE DEVELOPMENT REGULATOR VOSA"/>
    <property type="match status" value="1"/>
</dbReference>